<feature type="domain" description="Methyltransferase type 11" evidence="3">
    <location>
        <begin position="522"/>
        <end position="597"/>
    </location>
</feature>
<evidence type="ECO:0000259" key="2">
    <source>
        <dbReference type="Pfam" id="PF00534"/>
    </source>
</evidence>
<dbReference type="GO" id="GO:0008757">
    <property type="term" value="F:S-adenosylmethionine-dependent methyltransferase activity"/>
    <property type="evidence" value="ECO:0007669"/>
    <property type="project" value="InterPro"/>
</dbReference>
<dbReference type="GO" id="GO:0016757">
    <property type="term" value="F:glycosyltransferase activity"/>
    <property type="evidence" value="ECO:0007669"/>
    <property type="project" value="InterPro"/>
</dbReference>
<gene>
    <name evidence="4" type="ORF">MM415A00409_0028</name>
</gene>
<dbReference type="GO" id="GO:0009103">
    <property type="term" value="P:lipopolysaccharide biosynthetic process"/>
    <property type="evidence" value="ECO:0007669"/>
    <property type="project" value="TreeGrafter"/>
</dbReference>
<dbReference type="PANTHER" id="PTHR46401">
    <property type="entry name" value="GLYCOSYLTRANSFERASE WBBK-RELATED"/>
    <property type="match status" value="1"/>
</dbReference>
<dbReference type="SUPFAM" id="SSF53756">
    <property type="entry name" value="UDP-Glycosyltransferase/glycogen phosphorylase"/>
    <property type="match status" value="1"/>
</dbReference>
<dbReference type="InterPro" id="IPR029063">
    <property type="entry name" value="SAM-dependent_MTases_sf"/>
</dbReference>
<dbReference type="Pfam" id="PF00534">
    <property type="entry name" value="Glycos_transf_1"/>
    <property type="match status" value="1"/>
</dbReference>
<evidence type="ECO:0000256" key="1">
    <source>
        <dbReference type="ARBA" id="ARBA00022679"/>
    </source>
</evidence>
<dbReference type="PANTHER" id="PTHR46401:SF2">
    <property type="entry name" value="GLYCOSYLTRANSFERASE WBBK-RELATED"/>
    <property type="match status" value="1"/>
</dbReference>
<evidence type="ECO:0000259" key="3">
    <source>
        <dbReference type="Pfam" id="PF08241"/>
    </source>
</evidence>
<dbReference type="CDD" id="cd03801">
    <property type="entry name" value="GT4_PimA-like"/>
    <property type="match status" value="1"/>
</dbReference>
<name>A0A6M3KKM2_9ZZZZ</name>
<dbReference type="AlphaFoldDB" id="A0A6M3KKM2"/>
<dbReference type="SUPFAM" id="SSF53335">
    <property type="entry name" value="S-adenosyl-L-methionine-dependent methyltransferases"/>
    <property type="match status" value="1"/>
</dbReference>
<keyword evidence="1 4" id="KW-0808">Transferase</keyword>
<dbReference type="EMBL" id="MT142486">
    <property type="protein sequence ID" value="QJA82402.1"/>
    <property type="molecule type" value="Genomic_DNA"/>
</dbReference>
<dbReference type="CDD" id="cd02440">
    <property type="entry name" value="AdoMet_MTases"/>
    <property type="match status" value="1"/>
</dbReference>
<protein>
    <submittedName>
        <fullName evidence="4">Putative glycosyltransferase</fullName>
    </submittedName>
</protein>
<feature type="domain" description="Glycosyl transferase family 1" evidence="2">
    <location>
        <begin position="157"/>
        <end position="290"/>
    </location>
</feature>
<dbReference type="Gene3D" id="3.40.50.2000">
    <property type="entry name" value="Glycogen Phosphorylase B"/>
    <property type="match status" value="1"/>
</dbReference>
<reference evidence="4" key="1">
    <citation type="submission" date="2020-03" db="EMBL/GenBank/DDBJ databases">
        <title>The deep terrestrial virosphere.</title>
        <authorList>
            <person name="Holmfeldt K."/>
            <person name="Nilsson E."/>
            <person name="Simone D."/>
            <person name="Lopez-Fernandez M."/>
            <person name="Wu X."/>
            <person name="de Brujin I."/>
            <person name="Lundin D."/>
            <person name="Andersson A."/>
            <person name="Bertilsson S."/>
            <person name="Dopson M."/>
        </authorList>
    </citation>
    <scope>NUCLEOTIDE SEQUENCE</scope>
    <source>
        <strain evidence="4">MM415A00409</strain>
    </source>
</reference>
<dbReference type="Gene3D" id="3.40.50.150">
    <property type="entry name" value="Vaccinia Virus protein VP39"/>
    <property type="match status" value="1"/>
</dbReference>
<proteinExistence type="predicted"/>
<accession>A0A6M3KKM2</accession>
<dbReference type="Pfam" id="PF08241">
    <property type="entry name" value="Methyltransf_11"/>
    <property type="match status" value="1"/>
</dbReference>
<organism evidence="4">
    <name type="scientific">viral metagenome</name>
    <dbReference type="NCBI Taxonomy" id="1070528"/>
    <lineage>
        <taxon>unclassified sequences</taxon>
        <taxon>metagenomes</taxon>
        <taxon>organismal metagenomes</taxon>
    </lineage>
</organism>
<evidence type="ECO:0000313" key="4">
    <source>
        <dbReference type="EMBL" id="QJA82402.1"/>
    </source>
</evidence>
<sequence length="656" mass="74948">MKLLWYSVAPWAPTGYGVVTKEIVHRMQKEGHEVTVATKHFHCGEVEWEGIKTITGMDVGILNRMVDRGEADYIITLLDNHAIAGIPKNWISYTPFDTNKIPSSIKRDLAKPLMLIALTEWGQEQMIELGYPGARYAPHGFNPEVFCPNDAKRQEGKKALGWEDKFIIGAVGVNYGDDRKNFVNLFRAFKRFHDRHPEARLYMSSNTTDTDGTDYLPRAMEDLGLKDLVKWSDPDQYLLGRVSEGMMANRYRMMDVMCLPTKGEGFGIPLIEAQACGVPVITTGASTGPELCPSQYLVYPNDDEWEWFNKEWRPCLSPSSIDNALEKAYNGSQGSLVGDHGRKDVQRYQWDTVFDTYWKPILKEIEGLKVKVQRYPDYKKLYESFTGRIAMGDCKKWCKDGCPGVSVSLPGESNIERNVIFRSYPVVPVTDGTLYVHKKCPMYNWISRRFKKEVTEAWGYLWGFPVIRDAFKESAPDGMTTPEWIPLDCLDQEFDEGYKWAMQSHYRTSFPDCQDYLKGSILEVGCGTGVRVRQLRKMGKDAVGIETNHVHVNNDSVLPGNAMCLVYKDNSFNTVFSVDVLEHLSEPLRAISEAFRVSSDIVILSVTPVEDPCFMEDPTHCVEWDRERWKREVAEFGDILDIREPFTIIARKRKVE</sequence>
<dbReference type="InterPro" id="IPR001296">
    <property type="entry name" value="Glyco_trans_1"/>
</dbReference>
<dbReference type="InterPro" id="IPR013216">
    <property type="entry name" value="Methyltransf_11"/>
</dbReference>